<dbReference type="Pfam" id="PF00046">
    <property type="entry name" value="Homeodomain"/>
    <property type="match status" value="1"/>
</dbReference>
<dbReference type="InterPro" id="IPR010982">
    <property type="entry name" value="Lambda_DNA-bd_dom_sf"/>
</dbReference>
<evidence type="ECO:0000256" key="3">
    <source>
        <dbReference type="ARBA" id="ARBA00023125"/>
    </source>
</evidence>
<dbReference type="Pfam" id="PF00157">
    <property type="entry name" value="Pou"/>
    <property type="match status" value="1"/>
</dbReference>
<name>A0A9J7LUH8_BRAFL</name>
<dbReference type="InterPro" id="IPR050255">
    <property type="entry name" value="POU_domain_TF"/>
</dbReference>
<dbReference type="PANTHER" id="PTHR11636:SF5">
    <property type="entry name" value="POU DOMAIN MOTIF 3, ISOFORM F"/>
    <property type="match status" value="1"/>
</dbReference>
<dbReference type="PRINTS" id="PR00028">
    <property type="entry name" value="POUDOMAIN"/>
</dbReference>
<comment type="similarity">
    <text evidence="7">Belongs to the POU transcription factor family. Class-6 subfamily.</text>
</comment>
<dbReference type="AlphaFoldDB" id="A0A9J7LUH8"/>
<evidence type="ECO:0000313" key="15">
    <source>
        <dbReference type="RefSeq" id="XP_035689306.1"/>
    </source>
</evidence>
<evidence type="ECO:0000256" key="2">
    <source>
        <dbReference type="ARBA" id="ARBA00023015"/>
    </source>
</evidence>
<dbReference type="GO" id="GO:0005634">
    <property type="term" value="C:nucleus"/>
    <property type="evidence" value="ECO:0007669"/>
    <property type="project" value="UniProtKB-SubCell"/>
</dbReference>
<dbReference type="FunFam" id="1.10.260.40:FF:000013">
    <property type="entry name" value="POU domain protein"/>
    <property type="match status" value="1"/>
</dbReference>
<keyword evidence="14" id="KW-1185">Reference proteome</keyword>
<sequence>MEGDSANQQAGDVTNGSTEAGLSLTGNAPSRIVSQQDPMISGQQPVSTTTDGSSIPDQLLNAVHSMNDHNEGGKQDGGATVPIMQPQMLMAPVAAGIPGFQQPGLLPSQQPAGLLSQSSTGHAMPSTGWQGSVSPNTPGLSQSSAASTNANMASNMACSWIQTVNGQQMLLIPVAGPNGQQQLLTIPVSIPQSPGQQGQVAQIIALPTAGGQVLPTGGQMLTQAAVNGGVVASPGAQQAAHSGIAIHATAANEIASPTKSAPSPTTVTNQIIRTTSSRITGTSVMTNQIAGTQVVTSPSGQIQLIAGNTGLVNQATANATQILNRVQAAPPVTSQLVNGTHVLTNASPARQVLTSAIPQGVTTSAAMAAHLANQVVATQAAATNQTTATHHHVVTNQATGGQVLTNAAGQVLGTVVGTQILTPGVISPGVTVAASGGDELHSQASQQSISQLAAAADILGSTESTVDGINLEEIKEFARQFKIRRLSLGLTQTQVGQALSATEGPAYSQSAICRFEKLDITPKSAQKIKPVLERWMAEAEERYKNGAANLSEFIGQEPSKKRKRRTSFTPQALEVLNAHFEKNTHPSGAEMTALAEKLNYDREVIRVWFCNKRQALKNTIKKLKTHHEAVSAHHEAVVTQIAGPTHVTQIPQQVNLGSQQVSLGSQQVSLGSQVSLGPQVSLGSQVSLAQQVMNSQVTAHVTSPTITTDNLTAQDLTSGSLSP</sequence>
<dbReference type="SUPFAM" id="SSF46689">
    <property type="entry name" value="Homeodomain-like"/>
    <property type="match status" value="1"/>
</dbReference>
<dbReference type="Proteomes" id="UP000001554">
    <property type="component" value="Chromosome 10"/>
</dbReference>
<dbReference type="InterPro" id="IPR013847">
    <property type="entry name" value="POU"/>
</dbReference>
<keyword evidence="2" id="KW-0805">Transcription regulation</keyword>
<reference evidence="14" key="1">
    <citation type="journal article" date="2020" name="Nat. Ecol. Evol.">
        <title>Deeply conserved synteny resolves early events in vertebrate evolution.</title>
        <authorList>
            <person name="Simakov O."/>
            <person name="Marletaz F."/>
            <person name="Yue J.X."/>
            <person name="O'Connell B."/>
            <person name="Jenkins J."/>
            <person name="Brandt A."/>
            <person name="Calef R."/>
            <person name="Tung C.H."/>
            <person name="Huang T.K."/>
            <person name="Schmutz J."/>
            <person name="Satoh N."/>
            <person name="Yu J.K."/>
            <person name="Putnam N.H."/>
            <person name="Green R.E."/>
            <person name="Rokhsar D.S."/>
        </authorList>
    </citation>
    <scope>NUCLEOTIDE SEQUENCE [LARGE SCALE GENOMIC DNA]</scope>
    <source>
        <strain evidence="14">S238N-H82</strain>
    </source>
</reference>
<feature type="compositionally biased region" description="Polar residues" evidence="11">
    <location>
        <begin position="107"/>
        <end position="140"/>
    </location>
</feature>
<evidence type="ECO:0000256" key="4">
    <source>
        <dbReference type="ARBA" id="ARBA00023155"/>
    </source>
</evidence>
<feature type="region of interest" description="Disordered" evidence="11">
    <location>
        <begin position="37"/>
        <end position="56"/>
    </location>
</feature>
<dbReference type="PROSITE" id="PS50071">
    <property type="entry name" value="HOMEOBOX_2"/>
    <property type="match status" value="1"/>
</dbReference>
<keyword evidence="4 8" id="KW-0371">Homeobox</keyword>
<evidence type="ECO:0000256" key="7">
    <source>
        <dbReference type="ARBA" id="ARBA00061425"/>
    </source>
</evidence>
<dbReference type="OrthoDB" id="10066259at2759"/>
<dbReference type="PANTHER" id="PTHR11636">
    <property type="entry name" value="POU DOMAIN"/>
    <property type="match status" value="1"/>
</dbReference>
<dbReference type="Gene3D" id="1.10.260.40">
    <property type="entry name" value="lambda repressor-like DNA-binding domains"/>
    <property type="match status" value="1"/>
</dbReference>
<keyword evidence="3 8" id="KW-0238">DNA-binding</keyword>
<evidence type="ECO:0000256" key="1">
    <source>
        <dbReference type="ARBA" id="ARBA00004123"/>
    </source>
</evidence>
<dbReference type="GeneID" id="118424722"/>
<evidence type="ECO:0000256" key="8">
    <source>
        <dbReference type="PROSITE-ProRule" id="PRU00108"/>
    </source>
</evidence>
<dbReference type="RefSeq" id="XP_035689306.1">
    <property type="nucleotide sequence ID" value="XM_035833413.1"/>
</dbReference>
<dbReference type="InterPro" id="IPR000327">
    <property type="entry name" value="POU_dom"/>
</dbReference>
<keyword evidence="5 10" id="KW-0804">Transcription</keyword>
<dbReference type="InterPro" id="IPR009057">
    <property type="entry name" value="Homeodomain-like_sf"/>
</dbReference>
<dbReference type="InterPro" id="IPR001356">
    <property type="entry name" value="HD"/>
</dbReference>
<evidence type="ECO:0000256" key="11">
    <source>
        <dbReference type="SAM" id="MobiDB-lite"/>
    </source>
</evidence>
<evidence type="ECO:0000256" key="10">
    <source>
        <dbReference type="RuleBase" id="RU361194"/>
    </source>
</evidence>
<organism evidence="14 16">
    <name type="scientific">Branchiostoma floridae</name>
    <name type="common">Florida lancelet</name>
    <name type="synonym">Amphioxus</name>
    <dbReference type="NCBI Taxonomy" id="7739"/>
    <lineage>
        <taxon>Eukaryota</taxon>
        <taxon>Metazoa</taxon>
        <taxon>Chordata</taxon>
        <taxon>Cephalochordata</taxon>
        <taxon>Leptocardii</taxon>
        <taxon>Amphioxiformes</taxon>
        <taxon>Branchiostomatidae</taxon>
        <taxon>Branchiostoma</taxon>
    </lineage>
</organism>
<dbReference type="KEGG" id="bfo:118424722"/>
<evidence type="ECO:0000256" key="5">
    <source>
        <dbReference type="ARBA" id="ARBA00023163"/>
    </source>
</evidence>
<protein>
    <recommendedName>
        <fullName evidence="10">POU domain protein</fullName>
    </recommendedName>
</protein>
<accession>A0A9J7LUH8</accession>
<evidence type="ECO:0000259" key="12">
    <source>
        <dbReference type="PROSITE" id="PS50071"/>
    </source>
</evidence>
<dbReference type="PROSITE" id="PS00035">
    <property type="entry name" value="POU_1"/>
    <property type="match status" value="1"/>
</dbReference>
<feature type="domain" description="Homeobox" evidence="12">
    <location>
        <begin position="559"/>
        <end position="619"/>
    </location>
</feature>
<keyword evidence="6 8" id="KW-0539">Nucleus</keyword>
<dbReference type="CDD" id="cd00086">
    <property type="entry name" value="homeodomain"/>
    <property type="match status" value="1"/>
</dbReference>
<feature type="DNA-binding region" description="Homeobox" evidence="8">
    <location>
        <begin position="561"/>
        <end position="620"/>
    </location>
</feature>
<dbReference type="SMART" id="SM00389">
    <property type="entry name" value="HOX"/>
    <property type="match status" value="1"/>
</dbReference>
<dbReference type="RefSeq" id="XP_035689307.1">
    <property type="nucleotide sequence ID" value="XM_035833414.1"/>
</dbReference>
<evidence type="ECO:0000256" key="6">
    <source>
        <dbReference type="ARBA" id="ARBA00023242"/>
    </source>
</evidence>
<evidence type="ECO:0000259" key="13">
    <source>
        <dbReference type="PROSITE" id="PS51179"/>
    </source>
</evidence>
<dbReference type="FunFam" id="1.10.10.60:FF:000051">
    <property type="entry name" value="POU domain protein"/>
    <property type="match status" value="1"/>
</dbReference>
<dbReference type="PROSITE" id="PS51179">
    <property type="entry name" value="POU_3"/>
    <property type="match status" value="1"/>
</dbReference>
<dbReference type="PROSITE" id="PS00465">
    <property type="entry name" value="POU_2"/>
    <property type="match status" value="1"/>
</dbReference>
<proteinExistence type="inferred from homology"/>
<feature type="region of interest" description="Disordered" evidence="11">
    <location>
        <begin position="104"/>
        <end position="147"/>
    </location>
</feature>
<dbReference type="Gene3D" id="1.10.10.60">
    <property type="entry name" value="Homeodomain-like"/>
    <property type="match status" value="1"/>
</dbReference>
<feature type="domain" description="POU-specific" evidence="13">
    <location>
        <begin position="466"/>
        <end position="540"/>
    </location>
</feature>
<dbReference type="GO" id="GO:0000978">
    <property type="term" value="F:RNA polymerase II cis-regulatory region sequence-specific DNA binding"/>
    <property type="evidence" value="ECO:0000318"/>
    <property type="project" value="GO_Central"/>
</dbReference>
<evidence type="ECO:0000313" key="14">
    <source>
        <dbReference type="Proteomes" id="UP000001554"/>
    </source>
</evidence>
<gene>
    <name evidence="15 16" type="primary">LOC118424722</name>
</gene>
<evidence type="ECO:0000313" key="16">
    <source>
        <dbReference type="RefSeq" id="XP_035689307.1"/>
    </source>
</evidence>
<dbReference type="GO" id="GO:0000981">
    <property type="term" value="F:DNA-binding transcription factor activity, RNA polymerase II-specific"/>
    <property type="evidence" value="ECO:0000318"/>
    <property type="project" value="GO_Central"/>
</dbReference>
<dbReference type="OMA" id="MLMTPVA"/>
<comment type="subcellular location">
    <subcellularLocation>
        <location evidence="1 8 9">Nucleus</location>
    </subcellularLocation>
</comment>
<dbReference type="GO" id="GO:0006357">
    <property type="term" value="P:regulation of transcription by RNA polymerase II"/>
    <property type="evidence" value="ECO:0000318"/>
    <property type="project" value="GO_Central"/>
</dbReference>
<feature type="region of interest" description="Disordered" evidence="11">
    <location>
        <begin position="1"/>
        <end position="25"/>
    </location>
</feature>
<evidence type="ECO:0000256" key="9">
    <source>
        <dbReference type="RuleBase" id="RU000682"/>
    </source>
</evidence>
<dbReference type="SUPFAM" id="SSF47413">
    <property type="entry name" value="lambda repressor-like DNA-binding domains"/>
    <property type="match status" value="1"/>
</dbReference>
<reference evidence="15 16" key="2">
    <citation type="submission" date="2025-04" db="UniProtKB">
        <authorList>
            <consortium name="RefSeq"/>
        </authorList>
    </citation>
    <scope>IDENTIFICATION</scope>
    <source>
        <strain evidence="15 16">S238N-H82</strain>
        <tissue evidence="15 16">Testes</tissue>
    </source>
</reference>
<dbReference type="SMART" id="SM00352">
    <property type="entry name" value="POU"/>
    <property type="match status" value="1"/>
</dbReference>